<evidence type="ECO:0000313" key="2">
    <source>
        <dbReference type="Proteomes" id="UP000003299"/>
    </source>
</evidence>
<protein>
    <submittedName>
        <fullName evidence="1">Uncharacterized protein</fullName>
    </submittedName>
</protein>
<dbReference type="EMBL" id="AEQV01000046">
    <property type="protein sequence ID" value="EGD10016.1"/>
    <property type="molecule type" value="Genomic_DNA"/>
</dbReference>
<dbReference type="AlphaFoldDB" id="F0BC34"/>
<organism evidence="1 2">
    <name type="scientific">Xanthomonas vesicatoria ATCC 35937</name>
    <dbReference type="NCBI Taxonomy" id="925775"/>
    <lineage>
        <taxon>Bacteria</taxon>
        <taxon>Pseudomonadati</taxon>
        <taxon>Pseudomonadota</taxon>
        <taxon>Gammaproteobacteria</taxon>
        <taxon>Lysobacterales</taxon>
        <taxon>Lysobacteraceae</taxon>
        <taxon>Xanthomonas</taxon>
    </lineage>
</organism>
<dbReference type="Proteomes" id="UP000003299">
    <property type="component" value="Unassembled WGS sequence"/>
</dbReference>
<comment type="caution">
    <text evidence="1">The sequence shown here is derived from an EMBL/GenBank/DDBJ whole genome shotgun (WGS) entry which is preliminary data.</text>
</comment>
<accession>F0BC34</accession>
<reference evidence="1 2" key="1">
    <citation type="journal article" date="2011" name="BMC Genomics">
        <title>Comparative genomics reveals diversity among xanthomonads infecting tomato and pepper.</title>
        <authorList>
            <person name="Potnis N."/>
            <person name="Krasileva K."/>
            <person name="Chow V."/>
            <person name="Almeida N.F."/>
            <person name="Patil P.B."/>
            <person name="Ryan R.P."/>
            <person name="Sharlach M."/>
            <person name="Behlau F."/>
            <person name="Dow J.M."/>
            <person name="Momol M.T."/>
            <person name="White F.F."/>
            <person name="Preston J.F."/>
            <person name="Vinatzer B.A."/>
            <person name="Koebnik R."/>
            <person name="Setubal J.C."/>
            <person name="Norman D.J."/>
            <person name="Staskawicz B.J."/>
            <person name="Jones J.B."/>
        </authorList>
    </citation>
    <scope>NUCLEOTIDE SEQUENCE [LARGE SCALE GENOMIC DNA]</scope>
    <source>
        <strain evidence="1 2">ATCC 35937</strain>
    </source>
</reference>
<name>F0BC34_9XANT</name>
<proteinExistence type="predicted"/>
<gene>
    <name evidence="1" type="ORF">XVE_1658</name>
</gene>
<sequence>MVAGIKPIPLRRDIWLPPIMRMTPALVRSG</sequence>
<evidence type="ECO:0000313" key="1">
    <source>
        <dbReference type="EMBL" id="EGD10016.1"/>
    </source>
</evidence>